<gene>
    <name evidence="4" type="ORF">CLV71_12284</name>
</gene>
<keyword evidence="2" id="KW-0378">Hydrolase</keyword>
<reference evidence="4 5" key="1">
    <citation type="submission" date="2019-03" db="EMBL/GenBank/DDBJ databases">
        <title>Genomic Encyclopedia of Archaeal and Bacterial Type Strains, Phase II (KMG-II): from individual species to whole genera.</title>
        <authorList>
            <person name="Goeker M."/>
        </authorList>
    </citation>
    <scope>NUCLEOTIDE SEQUENCE [LARGE SCALE GENOMIC DNA]</scope>
    <source>
        <strain evidence="4 5">DSM 45499</strain>
    </source>
</reference>
<dbReference type="Gene3D" id="3.40.710.10">
    <property type="entry name" value="DD-peptidase/beta-lactamase superfamily"/>
    <property type="match status" value="2"/>
</dbReference>
<dbReference type="GO" id="GO:0004185">
    <property type="term" value="F:serine-type carboxypeptidase activity"/>
    <property type="evidence" value="ECO:0007669"/>
    <property type="project" value="InterPro"/>
</dbReference>
<dbReference type="InterPro" id="IPR012338">
    <property type="entry name" value="Beta-lactam/transpept-like"/>
</dbReference>
<comment type="similarity">
    <text evidence="1">Belongs to the peptidase S13 family.</text>
</comment>
<protein>
    <submittedName>
        <fullName evidence="4">D-alanyl-D-alanine carboxypeptidase/D-alanyl-D-alanine-endopeptidase (Penicillin-binding protein 4)</fullName>
    </submittedName>
</protein>
<name>A0A4R7UX42_9PSEU</name>
<comment type="caution">
    <text evidence="4">The sequence shown here is derived from an EMBL/GenBank/DDBJ whole genome shotgun (WGS) entry which is preliminary data.</text>
</comment>
<dbReference type="PRINTS" id="PR00922">
    <property type="entry name" value="DADACBPTASE3"/>
</dbReference>
<evidence type="ECO:0000256" key="3">
    <source>
        <dbReference type="SAM" id="MobiDB-lite"/>
    </source>
</evidence>
<evidence type="ECO:0000313" key="4">
    <source>
        <dbReference type="EMBL" id="TDV40694.1"/>
    </source>
</evidence>
<proteinExistence type="inferred from homology"/>
<keyword evidence="5" id="KW-1185">Reference proteome</keyword>
<dbReference type="EMBL" id="SOCP01000022">
    <property type="protein sequence ID" value="TDV40694.1"/>
    <property type="molecule type" value="Genomic_DNA"/>
</dbReference>
<keyword evidence="4" id="KW-0645">Protease</keyword>
<dbReference type="Pfam" id="PF02113">
    <property type="entry name" value="Peptidase_S13"/>
    <property type="match status" value="2"/>
</dbReference>
<dbReference type="GO" id="GO:0000270">
    <property type="term" value="P:peptidoglycan metabolic process"/>
    <property type="evidence" value="ECO:0007669"/>
    <property type="project" value="TreeGrafter"/>
</dbReference>
<dbReference type="Gene3D" id="3.50.80.20">
    <property type="entry name" value="D-Ala-D-Ala carboxypeptidase C, peptidase S13"/>
    <property type="match status" value="1"/>
</dbReference>
<dbReference type="AlphaFoldDB" id="A0A4R7UX42"/>
<sequence>MAVIGVAAGVIFGVPGVAEKLGLAGEDAVAIQPPPGPISYSPDLHGPATTAPTPTKQGVEQALAGPIANSALGTVTGVVVDPATGDSLYERDAGNAITPASTGKLLTAAAALLSLDHTQQLITKVVEGEQPGDVIIVGGGDPTISSLKDGHESVFPGAAHLSDLVDQVKASGTKVNTVYIDQSRYAAPRMAPSWLPEDVAGGYIAPIVPAMLDGDRQDATANYSPRTNDPGRTLVDEFASRIGAGAASSIEKKAPANAKVLGEIRSAPVSQLVDNMLDHSENTLGDILAHEVAIKAGQEPTFDGASKAMLDILRQNDFDVDGVVLKDGSGMSTENKVSAKLLAQILAVAAGPDGKDGRTAKLRPLLGGLPVAGGSGTLADRYNQGSATEGKGWVRAKTGTLTGVNSLAGIVMDKDNRPLVFAFLTSGTNGSTARPALDTVSAALRGCGCQ</sequence>
<feature type="region of interest" description="Disordered" evidence="3">
    <location>
        <begin position="34"/>
        <end position="55"/>
    </location>
</feature>
<keyword evidence="4" id="KW-0121">Carboxypeptidase</keyword>
<evidence type="ECO:0000256" key="2">
    <source>
        <dbReference type="ARBA" id="ARBA00022801"/>
    </source>
</evidence>
<dbReference type="SUPFAM" id="SSF56601">
    <property type="entry name" value="beta-lactamase/transpeptidase-like"/>
    <property type="match status" value="1"/>
</dbReference>
<organism evidence="4 5">
    <name type="scientific">Actinophytocola oryzae</name>
    <dbReference type="NCBI Taxonomy" id="502181"/>
    <lineage>
        <taxon>Bacteria</taxon>
        <taxon>Bacillati</taxon>
        <taxon>Actinomycetota</taxon>
        <taxon>Actinomycetes</taxon>
        <taxon>Pseudonocardiales</taxon>
        <taxon>Pseudonocardiaceae</taxon>
    </lineage>
</organism>
<dbReference type="PANTHER" id="PTHR30023">
    <property type="entry name" value="D-ALANYL-D-ALANINE CARBOXYPEPTIDASE"/>
    <property type="match status" value="1"/>
</dbReference>
<dbReference type="NCBIfam" id="TIGR00666">
    <property type="entry name" value="PBP4"/>
    <property type="match status" value="1"/>
</dbReference>
<dbReference type="GO" id="GO:0006508">
    <property type="term" value="P:proteolysis"/>
    <property type="evidence" value="ECO:0007669"/>
    <property type="project" value="InterPro"/>
</dbReference>
<evidence type="ECO:0000256" key="1">
    <source>
        <dbReference type="ARBA" id="ARBA00006096"/>
    </source>
</evidence>
<evidence type="ECO:0000313" key="5">
    <source>
        <dbReference type="Proteomes" id="UP000294927"/>
    </source>
</evidence>
<dbReference type="InterPro" id="IPR000667">
    <property type="entry name" value="Peptidase_S13"/>
</dbReference>
<dbReference type="PANTHER" id="PTHR30023:SF0">
    <property type="entry name" value="PENICILLIN-SENSITIVE CARBOXYPEPTIDASE A"/>
    <property type="match status" value="1"/>
</dbReference>
<dbReference type="Proteomes" id="UP000294927">
    <property type="component" value="Unassembled WGS sequence"/>
</dbReference>
<accession>A0A4R7UX42</accession>